<feature type="chain" id="PRO_5020376487" description="SCP domain-containing protein" evidence="2">
    <location>
        <begin position="19"/>
        <end position="392"/>
    </location>
</feature>
<evidence type="ECO:0000313" key="5">
    <source>
        <dbReference type="Proteomes" id="UP000268162"/>
    </source>
</evidence>
<dbReference type="Proteomes" id="UP000268162">
    <property type="component" value="Unassembled WGS sequence"/>
</dbReference>
<feature type="signal peptide" evidence="2">
    <location>
        <begin position="1"/>
        <end position="18"/>
    </location>
</feature>
<dbReference type="PANTHER" id="PTHR31157">
    <property type="entry name" value="SCP DOMAIN-CONTAINING PROTEIN"/>
    <property type="match status" value="1"/>
</dbReference>
<feature type="region of interest" description="Disordered" evidence="1">
    <location>
        <begin position="369"/>
        <end position="392"/>
    </location>
</feature>
<dbReference type="STRING" id="215637.A0A4P9ZR19"/>
<evidence type="ECO:0000259" key="3">
    <source>
        <dbReference type="Pfam" id="PF00188"/>
    </source>
</evidence>
<keyword evidence="5" id="KW-1185">Reference proteome</keyword>
<proteinExistence type="predicted"/>
<protein>
    <recommendedName>
        <fullName evidence="3">SCP domain-containing protein</fullName>
    </recommendedName>
</protein>
<evidence type="ECO:0000256" key="2">
    <source>
        <dbReference type="SAM" id="SignalP"/>
    </source>
</evidence>
<feature type="compositionally biased region" description="Low complexity" evidence="1">
    <location>
        <begin position="304"/>
        <end position="316"/>
    </location>
</feature>
<dbReference type="InterPro" id="IPR014044">
    <property type="entry name" value="CAP_dom"/>
</dbReference>
<dbReference type="Pfam" id="PF00188">
    <property type="entry name" value="CAP"/>
    <property type="match status" value="1"/>
</dbReference>
<gene>
    <name evidence="4" type="ORF">BJ085DRAFT_31585</name>
</gene>
<dbReference type="SUPFAM" id="SSF55797">
    <property type="entry name" value="PR-1-like"/>
    <property type="match status" value="1"/>
</dbReference>
<evidence type="ECO:0000313" key="4">
    <source>
        <dbReference type="EMBL" id="RKP35827.1"/>
    </source>
</evidence>
<feature type="region of interest" description="Disordered" evidence="1">
    <location>
        <begin position="196"/>
        <end position="349"/>
    </location>
</feature>
<reference evidence="5" key="1">
    <citation type="journal article" date="2018" name="Nat. Microbiol.">
        <title>Leveraging single-cell genomics to expand the fungal tree of life.</title>
        <authorList>
            <person name="Ahrendt S.R."/>
            <person name="Quandt C.A."/>
            <person name="Ciobanu D."/>
            <person name="Clum A."/>
            <person name="Salamov A."/>
            <person name="Andreopoulos B."/>
            <person name="Cheng J.F."/>
            <person name="Woyke T."/>
            <person name="Pelin A."/>
            <person name="Henrissat B."/>
            <person name="Reynolds N.K."/>
            <person name="Benny G.L."/>
            <person name="Smith M.E."/>
            <person name="James T.Y."/>
            <person name="Grigoriev I.V."/>
        </authorList>
    </citation>
    <scope>NUCLEOTIDE SEQUENCE [LARGE SCALE GENOMIC DNA]</scope>
    <source>
        <strain evidence="5">RSA 468</strain>
    </source>
</reference>
<dbReference type="CDD" id="cd05379">
    <property type="entry name" value="CAP_bacterial"/>
    <property type="match status" value="1"/>
</dbReference>
<feature type="domain" description="SCP" evidence="3">
    <location>
        <begin position="30"/>
        <end position="132"/>
    </location>
</feature>
<dbReference type="PANTHER" id="PTHR31157:SF1">
    <property type="entry name" value="SCP DOMAIN-CONTAINING PROTEIN"/>
    <property type="match status" value="1"/>
</dbReference>
<keyword evidence="2" id="KW-0732">Signal</keyword>
<dbReference type="Gene3D" id="3.40.33.10">
    <property type="entry name" value="CAP"/>
    <property type="match status" value="1"/>
</dbReference>
<sequence length="392" mass="42350">MRALFILGLIVATAGVSAKKVDFLKMACLMNLERQARGIQPLALSDQLMDVAAGHSRYQSRVGAMTHDDDDGDVGERVDSSGFNWSGVAENVAEGYPDEGKVIEGWMKSPEHRANMMNPAFTHFGAARKDDYWTQVFATQKQRDQQLRQQIQSMPIGSNSASANSNGDVADQQLAVPVCPTMVDVDHMLQARYQREMASAEPHGQSASSRPSPDSNEPVAMMAMQNAQPVTTVSPRPLTSTRPRVTVAANRPENPEVPLPPQELADMVGPTEEVDLTDSPDEPVMADAGAPTADQPQSETGVSLADADLAAIDQDQSPVEADEAPGSGQTDEAPAEDSNDNQGAGNPVDRILAGVLSAVIKRRSPIYTPRRHRWSHQPQARSTVEYIDDDCI</sequence>
<dbReference type="InterPro" id="IPR035940">
    <property type="entry name" value="CAP_sf"/>
</dbReference>
<feature type="compositionally biased region" description="Acidic residues" evidence="1">
    <location>
        <begin position="272"/>
        <end position="281"/>
    </location>
</feature>
<dbReference type="AlphaFoldDB" id="A0A4P9ZR19"/>
<feature type="compositionally biased region" description="Polar residues" evidence="1">
    <location>
        <begin position="225"/>
        <end position="243"/>
    </location>
</feature>
<evidence type="ECO:0000256" key="1">
    <source>
        <dbReference type="SAM" id="MobiDB-lite"/>
    </source>
</evidence>
<organism evidence="4 5">
    <name type="scientific">Dimargaris cristalligena</name>
    <dbReference type="NCBI Taxonomy" id="215637"/>
    <lineage>
        <taxon>Eukaryota</taxon>
        <taxon>Fungi</taxon>
        <taxon>Fungi incertae sedis</taxon>
        <taxon>Zoopagomycota</taxon>
        <taxon>Kickxellomycotina</taxon>
        <taxon>Dimargaritomycetes</taxon>
        <taxon>Dimargaritales</taxon>
        <taxon>Dimargaritaceae</taxon>
        <taxon>Dimargaris</taxon>
    </lineage>
</organism>
<accession>A0A4P9ZR19</accession>
<dbReference type="EMBL" id="ML002777">
    <property type="protein sequence ID" value="RKP35827.1"/>
    <property type="molecule type" value="Genomic_DNA"/>
</dbReference>
<feature type="compositionally biased region" description="Polar residues" evidence="1">
    <location>
        <begin position="205"/>
        <end position="215"/>
    </location>
</feature>
<name>A0A4P9ZR19_9FUNG</name>